<evidence type="ECO:0000313" key="8">
    <source>
        <dbReference type="EMBL" id="QFG70078.1"/>
    </source>
</evidence>
<protein>
    <submittedName>
        <fullName evidence="8">NUDIX hydrolase</fullName>
    </submittedName>
</protein>
<dbReference type="CDD" id="cd18870">
    <property type="entry name" value="NUDIX_AcylCoAdiphos_Nudt19"/>
    <property type="match status" value="1"/>
</dbReference>
<evidence type="ECO:0000256" key="5">
    <source>
        <dbReference type="ARBA" id="ARBA00022842"/>
    </source>
</evidence>
<dbReference type="EMBL" id="CP044427">
    <property type="protein sequence ID" value="QFG70078.1"/>
    <property type="molecule type" value="Genomic_DNA"/>
</dbReference>
<dbReference type="PANTHER" id="PTHR12318">
    <property type="entry name" value="TESTOSTERONE-REGULATED PROTEIN RP2"/>
    <property type="match status" value="1"/>
</dbReference>
<keyword evidence="5" id="KW-0460">Magnesium</keyword>
<dbReference type="Gene3D" id="3.90.79.10">
    <property type="entry name" value="Nucleoside Triphosphate Pyrophosphohydrolase"/>
    <property type="match status" value="1"/>
</dbReference>
<dbReference type="SUPFAM" id="SSF55811">
    <property type="entry name" value="Nudix"/>
    <property type="match status" value="1"/>
</dbReference>
<dbReference type="GO" id="GO:0016818">
    <property type="term" value="F:hydrolase activity, acting on acid anhydrides, in phosphorus-containing anhydrides"/>
    <property type="evidence" value="ECO:0007669"/>
    <property type="project" value="InterPro"/>
</dbReference>
<reference evidence="8 9" key="1">
    <citation type="submission" date="2019-09" db="EMBL/GenBank/DDBJ databases">
        <title>Serinicoccus pratensis sp. nov., isolated from meadow soil.</title>
        <authorList>
            <person name="Zhang W."/>
        </authorList>
    </citation>
    <scope>NUCLEOTIDE SEQUENCE [LARGE SCALE GENOMIC DNA]</scope>
    <source>
        <strain evidence="8 9">W204</strain>
    </source>
</reference>
<accession>A0A5J6V8G9</accession>
<dbReference type="OrthoDB" id="7183442at2"/>
<keyword evidence="6" id="KW-0464">Manganese</keyword>
<organism evidence="8 9">
    <name type="scientific">Ornithinimicrobium pratense</name>
    <dbReference type="NCBI Taxonomy" id="2593973"/>
    <lineage>
        <taxon>Bacteria</taxon>
        <taxon>Bacillati</taxon>
        <taxon>Actinomycetota</taxon>
        <taxon>Actinomycetes</taxon>
        <taxon>Micrococcales</taxon>
        <taxon>Ornithinimicrobiaceae</taxon>
        <taxon>Ornithinimicrobium</taxon>
    </lineage>
</organism>
<name>A0A5J6V8G9_9MICO</name>
<evidence type="ECO:0000256" key="6">
    <source>
        <dbReference type="ARBA" id="ARBA00023211"/>
    </source>
</evidence>
<dbReference type="PANTHER" id="PTHR12318:SF0">
    <property type="entry name" value="ACYL-COENZYME A DIPHOSPHATASE NUDT19"/>
    <property type="match status" value="1"/>
</dbReference>
<comment type="cofactor">
    <cofactor evidence="1">
        <name>Mn(2+)</name>
        <dbReference type="ChEBI" id="CHEBI:29035"/>
    </cofactor>
</comment>
<feature type="domain" description="Nudix hydrolase" evidence="7">
    <location>
        <begin position="1"/>
        <end position="203"/>
    </location>
</feature>
<dbReference type="InterPro" id="IPR000086">
    <property type="entry name" value="NUDIX_hydrolase_dom"/>
</dbReference>
<dbReference type="InterPro" id="IPR039121">
    <property type="entry name" value="NUDT19"/>
</dbReference>
<evidence type="ECO:0000259" key="7">
    <source>
        <dbReference type="PROSITE" id="PS51462"/>
    </source>
</evidence>
<dbReference type="KEGG" id="serw:FY030_01555"/>
<evidence type="ECO:0000256" key="4">
    <source>
        <dbReference type="ARBA" id="ARBA00022801"/>
    </source>
</evidence>
<evidence type="ECO:0000256" key="1">
    <source>
        <dbReference type="ARBA" id="ARBA00001936"/>
    </source>
</evidence>
<dbReference type="Proteomes" id="UP000326546">
    <property type="component" value="Chromosome"/>
</dbReference>
<keyword evidence="9" id="KW-1185">Reference proteome</keyword>
<gene>
    <name evidence="8" type="ORF">FY030_01555</name>
</gene>
<keyword evidence="3" id="KW-0479">Metal-binding</keyword>
<evidence type="ECO:0000256" key="2">
    <source>
        <dbReference type="ARBA" id="ARBA00001946"/>
    </source>
</evidence>
<dbReference type="AlphaFoldDB" id="A0A5J6V8G9"/>
<evidence type="ECO:0000313" key="9">
    <source>
        <dbReference type="Proteomes" id="UP000326546"/>
    </source>
</evidence>
<dbReference type="InterPro" id="IPR015797">
    <property type="entry name" value="NUDIX_hydrolase-like_dom_sf"/>
</dbReference>
<dbReference type="GO" id="GO:0046872">
    <property type="term" value="F:metal ion binding"/>
    <property type="evidence" value="ECO:0007669"/>
    <property type="project" value="UniProtKB-KW"/>
</dbReference>
<comment type="cofactor">
    <cofactor evidence="2">
        <name>Mg(2+)</name>
        <dbReference type="ChEBI" id="CHEBI:18420"/>
    </cofactor>
</comment>
<evidence type="ECO:0000256" key="3">
    <source>
        <dbReference type="ARBA" id="ARBA00022723"/>
    </source>
</evidence>
<proteinExistence type="predicted"/>
<dbReference type="PROSITE" id="PS51462">
    <property type="entry name" value="NUDIX"/>
    <property type="match status" value="1"/>
</dbReference>
<keyword evidence="4 8" id="KW-0378">Hydrolase</keyword>
<sequence>MLLREPHGRAGQGPPEVFVLRRVLGMPFAPGMIAFPGGGVDPRDADPDLPWAGPGPQRWAERLATDEATARELVCAAARELFEECGVLIAGPGAGELVEDLTGPEWRRERDALLDRSQGFAELLTRRGLVLRTDLLSLRAHWTTPVCEPRRYDTRFFAARLPRGQRADDATSEAESARWDDPASLLAAQAEGAEILLPPTQVMIEQLAQVRDVEAWLAQDVPVHRVQPWPAWRDGRLWMRSPVGPDGHGLPGSRAPEGLG</sequence>